<evidence type="ECO:0000313" key="1">
    <source>
        <dbReference type="EMBL" id="MCV2401392.1"/>
    </source>
</evidence>
<evidence type="ECO:0008006" key="3">
    <source>
        <dbReference type="Google" id="ProtNLM"/>
    </source>
</evidence>
<proteinExistence type="predicted"/>
<accession>A0ABT2YND3</accession>
<dbReference type="Proteomes" id="UP001209713">
    <property type="component" value="Unassembled WGS sequence"/>
</dbReference>
<dbReference type="RefSeq" id="WP_263528770.1">
    <property type="nucleotide sequence ID" value="NZ_JAOVZB010000001.1"/>
</dbReference>
<dbReference type="EMBL" id="JAOVZB010000001">
    <property type="protein sequence ID" value="MCV2401392.1"/>
    <property type="molecule type" value="Genomic_DNA"/>
</dbReference>
<organism evidence="1 2">
    <name type="scientific">Marinomonas sargassi</name>
    <dbReference type="NCBI Taxonomy" id="2984494"/>
    <lineage>
        <taxon>Bacteria</taxon>
        <taxon>Pseudomonadati</taxon>
        <taxon>Pseudomonadota</taxon>
        <taxon>Gammaproteobacteria</taxon>
        <taxon>Oceanospirillales</taxon>
        <taxon>Oceanospirillaceae</taxon>
        <taxon>Marinomonas</taxon>
    </lineage>
</organism>
<reference evidence="1 2" key="1">
    <citation type="submission" date="2022-10" db="EMBL/GenBank/DDBJ databases">
        <title>Marinomonas transparenta sp. nov. and Marinomonas sargassi sp. nov., isolated from marine alga (Sargassum natans (L.) Gaillon).</title>
        <authorList>
            <person name="Wang Y."/>
        </authorList>
    </citation>
    <scope>NUCLEOTIDE SEQUENCE [LARGE SCALE GENOMIC DNA]</scope>
    <source>
        <strain evidence="1 2">C2222</strain>
    </source>
</reference>
<protein>
    <recommendedName>
        <fullName evidence="3">TerD domain-containing protein</fullName>
    </recommendedName>
</protein>
<evidence type="ECO:0000313" key="2">
    <source>
        <dbReference type="Proteomes" id="UP001209713"/>
    </source>
</evidence>
<comment type="caution">
    <text evidence="1">The sequence shown here is derived from an EMBL/GenBank/DDBJ whole genome shotgun (WGS) entry which is preliminary data.</text>
</comment>
<name>A0ABT2YND3_9GAMM</name>
<keyword evidence="2" id="KW-1185">Reference proteome</keyword>
<gene>
    <name evidence="1" type="ORF">OFY17_00720</name>
</gene>
<sequence length="627" mass="70995">MSKQGNLLDMPLLSEEVEKALCEYELAPQSGLKKLRTALLYLNKHQPPNLEDSLLSQKMSSIEGAIDRLILSSSPYSADFHHSFLSAFDAVFQIIYAAQISEERIDQLVFLLSNDRSCWHSLKSIVDYSAQLPDLKSYEAHFDLKKIGFEFEALLERLSRLGSVSFQVTSANDNTIIGRLVLETVQTLAWLKAHYRVLDWQLVFVEKSIDLRELCESSYLPLFQHDGLEVSTRNKLLTKYETQLKGSFYQEFELTLPDHVARVTDKRYSRLVPCFDTVLPDEISDGGFPVRHGGAFYLGAMDVGNGRSEVQYRQCLGRDYLSSFLFEFDVGESKVVFDCGECLRLDTALFVDIEKSDESNLAFIVLSNEQKVPLVTHVFGSNVLEYIEQASVSDSFNIALIEQVGECFALPYLSKRDIEAVPAFMAVPKTWFKNVWLSKNNDAFLEPWLFEYKSLSYLSCLPAVEVFQGSSQSAGKSGYYAGQLFGKDVWVEASLIRVLTPCLDVHFFDSFDGNEAIPPFVVYEGQCFDQVLLGAKTLQDKPSKGFSVILEWRNQSVILFFQACNWYASLPFGYDTQDFFVPSTENGRMIEEVFSSIQEEFVVINKNNFTSLVGGIWPPSLSIEKKG</sequence>